<feature type="transmembrane region" description="Helical" evidence="1">
    <location>
        <begin position="117"/>
        <end position="143"/>
    </location>
</feature>
<dbReference type="Proteomes" id="UP000185427">
    <property type="component" value="Chromosome"/>
</dbReference>
<dbReference type="Pfam" id="PF06197">
    <property type="entry name" value="DUF998"/>
    <property type="match status" value="1"/>
</dbReference>
<evidence type="ECO:0000313" key="4">
    <source>
        <dbReference type="Proteomes" id="UP000185427"/>
    </source>
</evidence>
<dbReference type="InterPro" id="IPR009339">
    <property type="entry name" value="DUF998"/>
</dbReference>
<feature type="transmembrane region" description="Helical" evidence="1">
    <location>
        <begin position="155"/>
        <end position="177"/>
    </location>
</feature>
<dbReference type="Proteomes" id="UP000503169">
    <property type="component" value="Chromosome"/>
</dbReference>
<sequence length="391" mass="44154">MKNYRVEVPKVARDQLEIKDGEPLAMWVEGNQLVIRPLRLADSLPQIKLRWYFGPALVLTLLFYADMINQGYHLLPLVGGDSVASASLYLATLSGLLAFASTFISQKRHHRGRAQEFSWRAMISIMVACGTITAFSLVAGAWLVGSLFHGAVFDIYTAGALIFLVIAMVTYIMINLAMTISPGVITNLMTFMIIGGVFFSMLTNSNKDWWRHNFSFLGTANSSNSWQFNITLIFSAMLMLTLIDYLFVNLSKKYPGWRVQVTRWLLNLMAACLGGVGLFPNDPRFHLLHDRIAMWMVYTMLILVVVVRWTMPMMTKTFLTLSYVIGGVLAVSYIAFKFVRYLSLTAFEMLAFGIAFSWILLLFQLIEAVVQRDVRLFTVELVAEENDGVSH</sequence>
<feature type="transmembrane region" description="Helical" evidence="1">
    <location>
        <begin position="49"/>
        <end position="68"/>
    </location>
</feature>
<dbReference type="AlphaFoldDB" id="A0A0F4HE27"/>
<reference evidence="3 5" key="2">
    <citation type="submission" date="2020-04" db="EMBL/GenBank/DDBJ databases">
        <title>Novel strain L. Fermentum HFD1 producer antibacterial peptides.</title>
        <authorList>
            <person name="Ozhegov G.D."/>
            <person name="Pavlova A.S."/>
            <person name="Zhuravleva D.E."/>
            <person name="Gogoleva N.V."/>
            <person name="Shagimardanova E.I."/>
            <person name="Markelova M.I."/>
            <person name="Yarullina D.R."/>
            <person name="Kayumov A.R."/>
        </authorList>
    </citation>
    <scope>NUCLEOTIDE SEQUENCE [LARGE SCALE GENOMIC DNA]</scope>
    <source>
        <strain evidence="3 5">HFD1</strain>
    </source>
</reference>
<feature type="transmembrane region" description="Helical" evidence="1">
    <location>
        <begin position="318"/>
        <end position="336"/>
    </location>
</feature>
<dbReference type="EMBL" id="CP050919">
    <property type="protein sequence ID" value="QIX59275.1"/>
    <property type="molecule type" value="Genomic_DNA"/>
</dbReference>
<evidence type="ECO:0000313" key="5">
    <source>
        <dbReference type="Proteomes" id="UP000503169"/>
    </source>
</evidence>
<dbReference type="RefSeq" id="WP_004562956.1">
    <property type="nucleotide sequence ID" value="NZ_CABJBV010000006.1"/>
</dbReference>
<accession>A0A0F4HE27</accession>
<name>A0A0F4HE27_LIMFE</name>
<reference evidence="2 4" key="1">
    <citation type="submission" date="2016-12" db="EMBL/GenBank/DDBJ databases">
        <title>Complete Genome Sequence of Lactobacillus fermentum Strain SNUV175, a Probiotic for Treatment of Bacterial Vaginosis.</title>
        <authorList>
            <person name="Lee S."/>
            <person name="You H.J."/>
            <person name="Kwon B."/>
            <person name="Ko G."/>
        </authorList>
    </citation>
    <scope>NUCLEOTIDE SEQUENCE [LARGE SCALE GENOMIC DNA]</scope>
    <source>
        <strain evidence="2 4">SNUV175</strain>
    </source>
</reference>
<keyword evidence="1" id="KW-0472">Membrane</keyword>
<feature type="transmembrane region" description="Helical" evidence="1">
    <location>
        <begin position="226"/>
        <end position="249"/>
    </location>
</feature>
<feature type="transmembrane region" description="Helical" evidence="1">
    <location>
        <begin position="184"/>
        <end position="206"/>
    </location>
</feature>
<feature type="transmembrane region" description="Helical" evidence="1">
    <location>
        <begin position="342"/>
        <end position="366"/>
    </location>
</feature>
<feature type="transmembrane region" description="Helical" evidence="1">
    <location>
        <begin position="261"/>
        <end position="280"/>
    </location>
</feature>
<evidence type="ECO:0000313" key="2">
    <source>
        <dbReference type="EMBL" id="APU46200.1"/>
    </source>
</evidence>
<keyword evidence="1" id="KW-0812">Transmembrane</keyword>
<keyword evidence="1" id="KW-1133">Transmembrane helix</keyword>
<proteinExistence type="predicted"/>
<gene>
    <name evidence="2" type="ORF">BUW47_07100</name>
    <name evidence="3" type="ORF">HCY95_01729</name>
</gene>
<evidence type="ECO:0000256" key="1">
    <source>
        <dbReference type="SAM" id="Phobius"/>
    </source>
</evidence>
<feature type="transmembrane region" description="Helical" evidence="1">
    <location>
        <begin position="88"/>
        <end position="105"/>
    </location>
</feature>
<dbReference type="InterPro" id="IPR037914">
    <property type="entry name" value="SpoVT-AbrB_sf"/>
</dbReference>
<dbReference type="SUPFAM" id="SSF89447">
    <property type="entry name" value="AbrB/MazE/MraZ-like"/>
    <property type="match status" value="1"/>
</dbReference>
<dbReference type="EMBL" id="CP019030">
    <property type="protein sequence ID" value="APU46200.1"/>
    <property type="molecule type" value="Genomic_DNA"/>
</dbReference>
<protein>
    <submittedName>
        <fullName evidence="2">ABC transporter permease</fullName>
    </submittedName>
</protein>
<evidence type="ECO:0000313" key="3">
    <source>
        <dbReference type="EMBL" id="QIX59275.1"/>
    </source>
</evidence>
<dbReference type="PATRIC" id="fig|1613.32.peg.492"/>
<dbReference type="GeneID" id="83716102"/>
<dbReference type="OrthoDB" id="2329326at2"/>
<feature type="transmembrane region" description="Helical" evidence="1">
    <location>
        <begin position="292"/>
        <end position="311"/>
    </location>
</feature>
<organism evidence="2 4">
    <name type="scientific">Limosilactobacillus fermentum</name>
    <name type="common">Lactobacillus fermentum</name>
    <dbReference type="NCBI Taxonomy" id="1613"/>
    <lineage>
        <taxon>Bacteria</taxon>
        <taxon>Bacillati</taxon>
        <taxon>Bacillota</taxon>
        <taxon>Bacilli</taxon>
        <taxon>Lactobacillales</taxon>
        <taxon>Lactobacillaceae</taxon>
        <taxon>Limosilactobacillus</taxon>
    </lineage>
</organism>